<dbReference type="InterPro" id="IPR002810">
    <property type="entry name" value="NfeD-like_C"/>
</dbReference>
<evidence type="ECO:0000256" key="4">
    <source>
        <dbReference type="ARBA" id="ARBA00023136"/>
    </source>
</evidence>
<dbReference type="Pfam" id="PF24961">
    <property type="entry name" value="NfeD_membrane"/>
    <property type="match status" value="1"/>
</dbReference>
<keyword evidence="3 5" id="KW-1133">Transmembrane helix</keyword>
<accession>A0A1X7IEG7</accession>
<dbReference type="PANTHER" id="PTHR33507:SF3">
    <property type="entry name" value="INNER MEMBRANE PROTEIN YBBJ"/>
    <property type="match status" value="1"/>
</dbReference>
<keyword evidence="9" id="KW-0645">Protease</keyword>
<sequence>MRQQHTKSMSSIVIAVFMLFALGLTVIAGMPNLPAAAAESVKATTSQGDIVVVVPLEGEVNPVRYSFMKRSFEEAMAMGADTVIIEMNTPGGLLKSAEDIGKLISDSPMKTVVYIHDKAASAGSYIALSADQIAMSRGAAIGSAALVDVNHKLIDDPKTNAFWISLMTGAAEKNGRDGDIARAMVDVKAEIELKSLNKVKPAGEVLSLNSSEAIQAGYAEFEASSISDLLNKMNLNEALSTTIEMKTTEKIAEFLNQPVIQTILLFLGIAGVAIELIVPGFGIPGLVGMIGFGLYFFGSYVAGLAGVETIILFGIGLILLVLELFIPSFGILGLLGSASLIGGVVRAAYDTSNALVSLSIAFVAAVVVVVIVGYIFKHKGIWNRFILRDKMTTEEGYVSNRNDLELLGLEGEALTTLRPAGVASIGEKKLDVVTDGAFLQKGTKVKVIKVEGSRIVVRAIEE</sequence>
<evidence type="ECO:0000256" key="2">
    <source>
        <dbReference type="ARBA" id="ARBA00022692"/>
    </source>
</evidence>
<dbReference type="EMBL" id="FXAZ01000001">
    <property type="protein sequence ID" value="SMG12617.1"/>
    <property type="molecule type" value="Genomic_DNA"/>
</dbReference>
<evidence type="ECO:0000256" key="1">
    <source>
        <dbReference type="ARBA" id="ARBA00004141"/>
    </source>
</evidence>
<dbReference type="PANTHER" id="PTHR33507">
    <property type="entry name" value="INNER MEMBRANE PROTEIN YBBJ"/>
    <property type="match status" value="1"/>
</dbReference>
<reference evidence="9 10" key="1">
    <citation type="submission" date="2017-04" db="EMBL/GenBank/DDBJ databases">
        <authorList>
            <person name="Afonso C.L."/>
            <person name="Miller P.J."/>
            <person name="Scott M.A."/>
            <person name="Spackman E."/>
            <person name="Goraichik I."/>
            <person name="Dimitrov K.M."/>
            <person name="Suarez D.L."/>
            <person name="Swayne D.E."/>
        </authorList>
    </citation>
    <scope>NUCLEOTIDE SEQUENCE [LARGE SCALE GENOMIC DNA]</scope>
    <source>
        <strain evidence="9 10">11</strain>
    </source>
</reference>
<feature type="transmembrane region" description="Helical" evidence="5">
    <location>
        <begin position="259"/>
        <end position="278"/>
    </location>
</feature>
<dbReference type="GO" id="GO:0008233">
    <property type="term" value="F:peptidase activity"/>
    <property type="evidence" value="ECO:0007669"/>
    <property type="project" value="UniProtKB-KW"/>
</dbReference>
<dbReference type="Proteomes" id="UP000193834">
    <property type="component" value="Unassembled WGS sequence"/>
</dbReference>
<feature type="domain" description="NfeD-like C-terminal" evidence="6">
    <location>
        <begin position="405"/>
        <end position="458"/>
    </location>
</feature>
<dbReference type="Gene3D" id="3.90.226.10">
    <property type="entry name" value="2-enoyl-CoA Hydratase, Chain A, domain 1"/>
    <property type="match status" value="1"/>
</dbReference>
<keyword evidence="2 5" id="KW-0812">Transmembrane</keyword>
<dbReference type="STRING" id="1852522.SAMN06295960_0337"/>
<dbReference type="InterPro" id="IPR056739">
    <property type="entry name" value="NfeD_membrane"/>
</dbReference>
<dbReference type="InterPro" id="IPR056738">
    <property type="entry name" value="NfeD1b_N"/>
</dbReference>
<name>A0A1X7IEG7_9BACL</name>
<dbReference type="GO" id="GO:0006508">
    <property type="term" value="P:proteolysis"/>
    <property type="evidence" value="ECO:0007669"/>
    <property type="project" value="UniProtKB-KW"/>
</dbReference>
<feature type="domain" description="NfeD1b N-terminal" evidence="8">
    <location>
        <begin position="51"/>
        <end position="238"/>
    </location>
</feature>
<organism evidence="9 10">
    <name type="scientific">Paenibacillus aquistagni</name>
    <dbReference type="NCBI Taxonomy" id="1852522"/>
    <lineage>
        <taxon>Bacteria</taxon>
        <taxon>Bacillati</taxon>
        <taxon>Bacillota</taxon>
        <taxon>Bacilli</taxon>
        <taxon>Bacillales</taxon>
        <taxon>Paenibacillaceae</taxon>
        <taxon>Paenibacillus</taxon>
    </lineage>
</organism>
<dbReference type="Pfam" id="PF25145">
    <property type="entry name" value="NfeD1b_N"/>
    <property type="match status" value="1"/>
</dbReference>
<evidence type="ECO:0000256" key="5">
    <source>
        <dbReference type="SAM" id="Phobius"/>
    </source>
</evidence>
<comment type="subcellular location">
    <subcellularLocation>
        <location evidence="1">Membrane</location>
        <topology evidence="1">Multi-pass membrane protein</topology>
    </subcellularLocation>
</comment>
<keyword evidence="9" id="KW-0378">Hydrolase</keyword>
<proteinExistence type="predicted"/>
<dbReference type="AlphaFoldDB" id="A0A1X7IEG7"/>
<evidence type="ECO:0000259" key="8">
    <source>
        <dbReference type="Pfam" id="PF25145"/>
    </source>
</evidence>
<keyword evidence="10" id="KW-1185">Reference proteome</keyword>
<dbReference type="RefSeq" id="WP_244903263.1">
    <property type="nucleotide sequence ID" value="NZ_FXAZ01000001.1"/>
</dbReference>
<dbReference type="SUPFAM" id="SSF52096">
    <property type="entry name" value="ClpP/crotonase"/>
    <property type="match status" value="1"/>
</dbReference>
<feature type="transmembrane region" description="Helical" evidence="5">
    <location>
        <begin position="331"/>
        <end position="349"/>
    </location>
</feature>
<dbReference type="InterPro" id="IPR052165">
    <property type="entry name" value="Membrane_assoc_protease"/>
</dbReference>
<keyword evidence="4 5" id="KW-0472">Membrane</keyword>
<feature type="transmembrane region" description="Helical" evidence="5">
    <location>
        <begin position="355"/>
        <end position="376"/>
    </location>
</feature>
<protein>
    <submittedName>
        <fullName evidence="9">Membrane-bound serine protease (ClpP class)</fullName>
    </submittedName>
</protein>
<dbReference type="InterPro" id="IPR012340">
    <property type="entry name" value="NA-bd_OB-fold"/>
</dbReference>
<dbReference type="GO" id="GO:0005886">
    <property type="term" value="C:plasma membrane"/>
    <property type="evidence" value="ECO:0007669"/>
    <property type="project" value="TreeGrafter"/>
</dbReference>
<evidence type="ECO:0000313" key="9">
    <source>
        <dbReference type="EMBL" id="SMG12617.1"/>
    </source>
</evidence>
<dbReference type="InterPro" id="IPR029045">
    <property type="entry name" value="ClpP/crotonase-like_dom_sf"/>
</dbReference>
<evidence type="ECO:0000259" key="6">
    <source>
        <dbReference type="Pfam" id="PF01957"/>
    </source>
</evidence>
<evidence type="ECO:0000259" key="7">
    <source>
        <dbReference type="Pfam" id="PF24961"/>
    </source>
</evidence>
<gene>
    <name evidence="9" type="ORF">SAMN06295960_0337</name>
</gene>
<dbReference type="Gene3D" id="2.40.50.140">
    <property type="entry name" value="Nucleic acid-binding proteins"/>
    <property type="match status" value="1"/>
</dbReference>
<evidence type="ECO:0000256" key="3">
    <source>
        <dbReference type="ARBA" id="ARBA00022989"/>
    </source>
</evidence>
<dbReference type="Pfam" id="PF01957">
    <property type="entry name" value="NfeD"/>
    <property type="match status" value="1"/>
</dbReference>
<dbReference type="CDD" id="cd07021">
    <property type="entry name" value="Clp_protease_NfeD_like"/>
    <property type="match status" value="1"/>
</dbReference>
<evidence type="ECO:0000313" key="10">
    <source>
        <dbReference type="Proteomes" id="UP000193834"/>
    </source>
</evidence>
<feature type="domain" description="NfeD integral membrane" evidence="7">
    <location>
        <begin position="260"/>
        <end position="375"/>
    </location>
</feature>